<accession>A0ABR3TF56</accession>
<organism evidence="1 2">
    <name type="scientific">Diplodia intermedia</name>
    <dbReference type="NCBI Taxonomy" id="856260"/>
    <lineage>
        <taxon>Eukaryota</taxon>
        <taxon>Fungi</taxon>
        <taxon>Dikarya</taxon>
        <taxon>Ascomycota</taxon>
        <taxon>Pezizomycotina</taxon>
        <taxon>Dothideomycetes</taxon>
        <taxon>Dothideomycetes incertae sedis</taxon>
        <taxon>Botryosphaeriales</taxon>
        <taxon>Botryosphaeriaceae</taxon>
        <taxon>Diplodia</taxon>
    </lineage>
</organism>
<protein>
    <submittedName>
        <fullName evidence="1">Uncharacterized protein</fullName>
    </submittedName>
</protein>
<dbReference type="EMBL" id="JAKEKT020000080">
    <property type="protein sequence ID" value="KAL1638164.1"/>
    <property type="molecule type" value="Genomic_DNA"/>
</dbReference>
<sequence>MDDEKKDVKEPKHELGLAKGQIGFYQEQNEEVESLDTYTSTEGSGEVEIAELKKKLENKQKLIAQISQSAVDDKKEITELLYQLNRLKETATPMQKSNWESHSKSKEALLIEMAELQKKDKDKQELIGKISQKAVDDEEKIADRNKNIRKCTEAWKQFAGKEL</sequence>
<keyword evidence="2" id="KW-1185">Reference proteome</keyword>
<comment type="caution">
    <text evidence="1">The sequence shown here is derived from an EMBL/GenBank/DDBJ whole genome shotgun (WGS) entry which is preliminary data.</text>
</comment>
<proteinExistence type="predicted"/>
<reference evidence="1 2" key="1">
    <citation type="journal article" date="2023" name="Plant Dis.">
        <title>First Report of Diplodia intermedia Causing Canker and Dieback Diseases on Apple Trees in Canada.</title>
        <authorList>
            <person name="Ellouze W."/>
            <person name="Ilyukhin E."/>
            <person name="Sulman M."/>
            <person name="Ali S."/>
        </authorList>
    </citation>
    <scope>NUCLEOTIDE SEQUENCE [LARGE SCALE GENOMIC DNA]</scope>
    <source>
        <strain evidence="1 2">M45-28</strain>
    </source>
</reference>
<name>A0ABR3TF56_9PEZI</name>
<dbReference type="Proteomes" id="UP001521184">
    <property type="component" value="Unassembled WGS sequence"/>
</dbReference>
<gene>
    <name evidence="1" type="ORF">SLS58_008904</name>
</gene>
<evidence type="ECO:0000313" key="1">
    <source>
        <dbReference type="EMBL" id="KAL1638164.1"/>
    </source>
</evidence>
<evidence type="ECO:0000313" key="2">
    <source>
        <dbReference type="Proteomes" id="UP001521184"/>
    </source>
</evidence>